<keyword evidence="1" id="KW-0812">Transmembrane</keyword>
<dbReference type="AlphaFoldDB" id="A0A517WYR9"/>
<dbReference type="GO" id="GO:0016020">
    <property type="term" value="C:membrane"/>
    <property type="evidence" value="ECO:0007669"/>
    <property type="project" value="TreeGrafter"/>
</dbReference>
<dbReference type="PANTHER" id="PTHR23028:SF53">
    <property type="entry name" value="ACYL_TRANSF_3 DOMAIN-CONTAINING PROTEIN"/>
    <property type="match status" value="1"/>
</dbReference>
<proteinExistence type="predicted"/>
<dbReference type="Pfam" id="PF01757">
    <property type="entry name" value="Acyl_transf_3"/>
    <property type="match status" value="1"/>
</dbReference>
<dbReference type="EMBL" id="CP037422">
    <property type="protein sequence ID" value="QDU10402.1"/>
    <property type="molecule type" value="Genomic_DNA"/>
</dbReference>
<evidence type="ECO:0000313" key="4">
    <source>
        <dbReference type="Proteomes" id="UP000318384"/>
    </source>
</evidence>
<dbReference type="InterPro" id="IPR050879">
    <property type="entry name" value="Acyltransferase_3"/>
</dbReference>
<keyword evidence="3" id="KW-0012">Acyltransferase</keyword>
<gene>
    <name evidence="3" type="ORF">V202x_38010</name>
</gene>
<feature type="transmembrane region" description="Helical" evidence="1">
    <location>
        <begin position="262"/>
        <end position="280"/>
    </location>
</feature>
<feature type="transmembrane region" description="Helical" evidence="1">
    <location>
        <begin position="157"/>
        <end position="178"/>
    </location>
</feature>
<organism evidence="3 4">
    <name type="scientific">Gimesia aquarii</name>
    <dbReference type="NCBI Taxonomy" id="2527964"/>
    <lineage>
        <taxon>Bacteria</taxon>
        <taxon>Pseudomonadati</taxon>
        <taxon>Planctomycetota</taxon>
        <taxon>Planctomycetia</taxon>
        <taxon>Planctomycetales</taxon>
        <taxon>Planctomycetaceae</taxon>
        <taxon>Gimesia</taxon>
    </lineage>
</organism>
<name>A0A517WYR9_9PLAN</name>
<reference evidence="3 4" key="1">
    <citation type="submission" date="2019-03" db="EMBL/GenBank/DDBJ databases">
        <title>Deep-cultivation of Planctomycetes and their phenomic and genomic characterization uncovers novel biology.</title>
        <authorList>
            <person name="Wiegand S."/>
            <person name="Jogler M."/>
            <person name="Boedeker C."/>
            <person name="Pinto D."/>
            <person name="Vollmers J."/>
            <person name="Rivas-Marin E."/>
            <person name="Kohn T."/>
            <person name="Peeters S.H."/>
            <person name="Heuer A."/>
            <person name="Rast P."/>
            <person name="Oberbeckmann S."/>
            <person name="Bunk B."/>
            <person name="Jeske O."/>
            <person name="Meyerdierks A."/>
            <person name="Storesund J.E."/>
            <person name="Kallscheuer N."/>
            <person name="Luecker S."/>
            <person name="Lage O.M."/>
            <person name="Pohl T."/>
            <person name="Merkel B.J."/>
            <person name="Hornburger P."/>
            <person name="Mueller R.-W."/>
            <person name="Bruemmer F."/>
            <person name="Labrenz M."/>
            <person name="Spormann A.M."/>
            <person name="Op den Camp H."/>
            <person name="Overmann J."/>
            <person name="Amann R."/>
            <person name="Jetten M.S.M."/>
            <person name="Mascher T."/>
            <person name="Medema M.H."/>
            <person name="Devos D.P."/>
            <person name="Kaster A.-K."/>
            <person name="Ovreas L."/>
            <person name="Rohde M."/>
            <person name="Galperin M.Y."/>
            <person name="Jogler C."/>
        </authorList>
    </citation>
    <scope>NUCLEOTIDE SEQUENCE [LARGE SCALE GENOMIC DNA]</scope>
    <source>
        <strain evidence="3 4">V202</strain>
    </source>
</reference>
<feature type="transmembrane region" description="Helical" evidence="1">
    <location>
        <begin position="209"/>
        <end position="226"/>
    </location>
</feature>
<feature type="domain" description="Acyltransferase 3" evidence="2">
    <location>
        <begin position="5"/>
        <end position="354"/>
    </location>
</feature>
<keyword evidence="3" id="KW-0808">Transferase</keyword>
<feature type="transmembrane region" description="Helical" evidence="1">
    <location>
        <begin position="48"/>
        <end position="78"/>
    </location>
</feature>
<feature type="transmembrane region" description="Helical" evidence="1">
    <location>
        <begin position="185"/>
        <end position="203"/>
    </location>
</feature>
<dbReference type="GO" id="GO:0000271">
    <property type="term" value="P:polysaccharide biosynthetic process"/>
    <property type="evidence" value="ECO:0007669"/>
    <property type="project" value="TreeGrafter"/>
</dbReference>
<dbReference type="GO" id="GO:0016747">
    <property type="term" value="F:acyltransferase activity, transferring groups other than amino-acyl groups"/>
    <property type="evidence" value="ECO:0007669"/>
    <property type="project" value="InterPro"/>
</dbReference>
<protein>
    <submittedName>
        <fullName evidence="3">Acyltransferase family protein</fullName>
    </submittedName>
</protein>
<feature type="transmembrane region" description="Helical" evidence="1">
    <location>
        <begin position="334"/>
        <end position="359"/>
    </location>
</feature>
<dbReference type="Proteomes" id="UP000318384">
    <property type="component" value="Chromosome"/>
</dbReference>
<dbReference type="RefSeq" id="WP_145178012.1">
    <property type="nucleotide sequence ID" value="NZ_CP037422.1"/>
</dbReference>
<dbReference type="OrthoDB" id="290051at2"/>
<evidence type="ECO:0000259" key="2">
    <source>
        <dbReference type="Pfam" id="PF01757"/>
    </source>
</evidence>
<evidence type="ECO:0000256" key="1">
    <source>
        <dbReference type="SAM" id="Phobius"/>
    </source>
</evidence>
<dbReference type="InterPro" id="IPR002656">
    <property type="entry name" value="Acyl_transf_3_dom"/>
</dbReference>
<feature type="transmembrane region" description="Helical" evidence="1">
    <location>
        <begin position="99"/>
        <end position="121"/>
    </location>
</feature>
<sequence length="392" mass="44475">MFITKLESLRGIAALMVAVSHCLIVFAVDQNGMIWTTNLLETQGSQAFLTRLLLVPFNGGAAVTIFFVLSGYVLGLSLDRKSNNIRSNVAFYIKRIFRIYPAYIVCLTFIIFSIALFHTYIKFPNTSVWFQAWYQTDITFENAMANYALLETNLNQVAWTLKVELIMSLLFPFAYLVNRNVGTKLNLIFLFLLVIVGFMAGIMPFGNLYFLYGFVFYVGLLIPIVIEKLNLYVKQGARSTMFIMSVACLLCSRSLFSSSNLFCAVLIETIFAALIVAILADEKTNLFLSRILDFEIVRKLGRFSYSFYIYHFIILYWLAYSLLLFVSPEITSNYPLLLGVILAIISVTISYYVAMLSYFGVERPMIKYGAVTAEKIAGFAKKSHEHVGLIQK</sequence>
<feature type="transmembrane region" description="Helical" evidence="1">
    <location>
        <begin position="307"/>
        <end position="328"/>
    </location>
</feature>
<keyword evidence="1" id="KW-0472">Membrane</keyword>
<evidence type="ECO:0000313" key="3">
    <source>
        <dbReference type="EMBL" id="QDU10402.1"/>
    </source>
</evidence>
<feature type="transmembrane region" description="Helical" evidence="1">
    <location>
        <begin position="12"/>
        <end position="28"/>
    </location>
</feature>
<keyword evidence="4" id="KW-1185">Reference proteome</keyword>
<dbReference type="PANTHER" id="PTHR23028">
    <property type="entry name" value="ACETYLTRANSFERASE"/>
    <property type="match status" value="1"/>
</dbReference>
<accession>A0A517WYR9</accession>
<keyword evidence="1" id="KW-1133">Transmembrane helix</keyword>